<organism evidence="1">
    <name type="scientific">Streptomyces sp. R44</name>
    <dbReference type="NCBI Taxonomy" id="3238633"/>
    <lineage>
        <taxon>Bacteria</taxon>
        <taxon>Bacillati</taxon>
        <taxon>Actinomycetota</taxon>
        <taxon>Actinomycetes</taxon>
        <taxon>Kitasatosporales</taxon>
        <taxon>Streptomycetaceae</taxon>
        <taxon>Streptomyces</taxon>
    </lineage>
</organism>
<name>A0AB39SYW1_9ACTN</name>
<dbReference type="SUPFAM" id="SSF53800">
    <property type="entry name" value="Chelatase"/>
    <property type="match status" value="1"/>
</dbReference>
<reference evidence="1" key="1">
    <citation type="submission" date="2024-07" db="EMBL/GenBank/DDBJ databases">
        <authorList>
            <person name="Yu S.T."/>
        </authorList>
    </citation>
    <scope>NUCLEOTIDE SEQUENCE</scope>
    <source>
        <strain evidence="1">R44</strain>
    </source>
</reference>
<gene>
    <name evidence="1" type="ORF">AB5J54_17020</name>
</gene>
<evidence type="ECO:0000313" key="1">
    <source>
        <dbReference type="EMBL" id="XDQ72101.1"/>
    </source>
</evidence>
<dbReference type="EMBL" id="CP163444">
    <property type="protein sequence ID" value="XDQ72101.1"/>
    <property type="molecule type" value="Genomic_DNA"/>
</dbReference>
<sequence>MTVAYCSASSPAPEEAVVRLRADGFRRIDVAARLLAPGRFTRALAAVPGVRAVTEPLADDPRVAEPVAARYERRGM</sequence>
<protein>
    <submittedName>
        <fullName evidence="1">Sirohydrochlorin chelatase</fullName>
    </submittedName>
</protein>
<accession>A0AB39SYW1</accession>
<dbReference type="RefSeq" id="WP_369144757.1">
    <property type="nucleotide sequence ID" value="NZ_CP163444.1"/>
</dbReference>
<dbReference type="Gene3D" id="3.40.50.1400">
    <property type="match status" value="1"/>
</dbReference>
<proteinExistence type="predicted"/>
<dbReference type="AlphaFoldDB" id="A0AB39SYW1"/>